<dbReference type="GO" id="GO:0006542">
    <property type="term" value="P:glutamine biosynthetic process"/>
    <property type="evidence" value="ECO:0007669"/>
    <property type="project" value="InterPro"/>
</dbReference>
<evidence type="ECO:0000313" key="9">
    <source>
        <dbReference type="Proteomes" id="UP000315534"/>
    </source>
</evidence>
<evidence type="ECO:0000256" key="5">
    <source>
        <dbReference type="RuleBase" id="RU000384"/>
    </source>
</evidence>
<keyword evidence="2" id="KW-0547">Nucleotide-binding</keyword>
<dbReference type="PROSITE" id="PS51987">
    <property type="entry name" value="GS_CATALYTIC"/>
    <property type="match status" value="1"/>
</dbReference>
<evidence type="ECO:0000256" key="2">
    <source>
        <dbReference type="ARBA" id="ARBA00022741"/>
    </source>
</evidence>
<evidence type="ECO:0000256" key="3">
    <source>
        <dbReference type="ARBA" id="ARBA00022840"/>
    </source>
</evidence>
<dbReference type="Pfam" id="PF03951">
    <property type="entry name" value="Gln-synt_N"/>
    <property type="match status" value="1"/>
</dbReference>
<dbReference type="EMBL" id="SOIP01000370">
    <property type="protein sequence ID" value="TET80108.1"/>
    <property type="molecule type" value="Genomic_DNA"/>
</dbReference>
<dbReference type="AlphaFoldDB" id="A0A523XLD1"/>
<evidence type="ECO:0000259" key="6">
    <source>
        <dbReference type="PROSITE" id="PS51986"/>
    </source>
</evidence>
<dbReference type="PANTHER" id="PTHR43785">
    <property type="entry name" value="GAMMA-GLUTAMYLPUTRESCINE SYNTHETASE"/>
    <property type="match status" value="1"/>
</dbReference>
<dbReference type="SUPFAM" id="SSF54368">
    <property type="entry name" value="Glutamine synthetase, N-terminal domain"/>
    <property type="match status" value="1"/>
</dbReference>
<gene>
    <name evidence="8" type="ORF">E3J38_06290</name>
</gene>
<dbReference type="Gene3D" id="3.30.590.10">
    <property type="entry name" value="Glutamine synthetase/guanido kinase, catalytic domain"/>
    <property type="match status" value="1"/>
</dbReference>
<protein>
    <submittedName>
        <fullName evidence="8">Glutamine synthetase</fullName>
    </submittedName>
</protein>
<feature type="non-terminal residue" evidence="8">
    <location>
        <position position="309"/>
    </location>
</feature>
<dbReference type="SMART" id="SM01230">
    <property type="entry name" value="Gln-synt_C"/>
    <property type="match status" value="1"/>
</dbReference>
<accession>A0A523XLD1</accession>
<dbReference type="SUPFAM" id="SSF55931">
    <property type="entry name" value="Glutamine synthetase/guanido kinase"/>
    <property type="match status" value="1"/>
</dbReference>
<dbReference type="InterPro" id="IPR008147">
    <property type="entry name" value="Gln_synt_N"/>
</dbReference>
<evidence type="ECO:0000313" key="8">
    <source>
        <dbReference type="EMBL" id="TET80108.1"/>
    </source>
</evidence>
<dbReference type="InterPro" id="IPR014746">
    <property type="entry name" value="Gln_synth/guanido_kin_cat_dom"/>
</dbReference>
<sequence length="309" mass="34406">MSERIEYVELRFADLLGRLKGMTVPCKPAETIEELKKDPNLKKGTSVDGSSITGLSRVESSDLRLEPDMSTLIEIPYASQRIAAAMCFVKDKMVPATDQKYYPKDTRAVLHSVCERYLPGDLRLDVKIEPEFHIITTDGEPFDLAGYADTYPTNPGSDILLEMAAAVKDYGMHPRVIHHEVGESQQEIEIDYAEAVRMADFVLLFKNLARAVTRNHGLDVSFMPKPFAGSAGNGLHCHMQLWDGDKNLFGIDKGDDLSETGKMFVAGLLHHAPAITALANPSVNSYKRLIPHYEAPVYISWGLRNRTVL</sequence>
<feature type="domain" description="GS catalytic" evidence="7">
    <location>
        <begin position="106"/>
        <end position="309"/>
    </location>
</feature>
<dbReference type="InterPro" id="IPR008146">
    <property type="entry name" value="Gln_synth_cat_dom"/>
</dbReference>
<dbReference type="InterPro" id="IPR036651">
    <property type="entry name" value="Gln_synt_N_sf"/>
</dbReference>
<dbReference type="Gene3D" id="3.10.20.70">
    <property type="entry name" value="Glutamine synthetase, N-terminal domain"/>
    <property type="match status" value="1"/>
</dbReference>
<evidence type="ECO:0000256" key="4">
    <source>
        <dbReference type="PROSITE-ProRule" id="PRU01330"/>
    </source>
</evidence>
<dbReference type="PANTHER" id="PTHR43785:SF12">
    <property type="entry name" value="TYPE-1 GLUTAMINE SYNTHETASE 2"/>
    <property type="match status" value="1"/>
</dbReference>
<dbReference type="GO" id="GO:0005524">
    <property type="term" value="F:ATP binding"/>
    <property type="evidence" value="ECO:0007669"/>
    <property type="project" value="UniProtKB-KW"/>
</dbReference>
<organism evidence="8 9">
    <name type="scientific">candidate division TA06 bacterium</name>
    <dbReference type="NCBI Taxonomy" id="2250710"/>
    <lineage>
        <taxon>Bacteria</taxon>
        <taxon>Bacteria division TA06</taxon>
    </lineage>
</organism>
<feature type="domain" description="GS beta-grasp" evidence="6">
    <location>
        <begin position="3"/>
        <end position="94"/>
    </location>
</feature>
<evidence type="ECO:0000256" key="1">
    <source>
        <dbReference type="ARBA" id="ARBA00022598"/>
    </source>
</evidence>
<reference evidence="8 9" key="1">
    <citation type="submission" date="2019-03" db="EMBL/GenBank/DDBJ databases">
        <title>Metabolic potential of uncultured bacteria and archaea associated with petroleum seepage in deep-sea sediments.</title>
        <authorList>
            <person name="Dong X."/>
            <person name="Hubert C."/>
        </authorList>
    </citation>
    <scope>NUCLEOTIDE SEQUENCE [LARGE SCALE GENOMIC DNA]</scope>
    <source>
        <strain evidence="8">E29_bin36</strain>
    </source>
</reference>
<dbReference type="PROSITE" id="PS51986">
    <property type="entry name" value="GS_BETA_GRASP"/>
    <property type="match status" value="1"/>
</dbReference>
<dbReference type="GO" id="GO:0004356">
    <property type="term" value="F:glutamine synthetase activity"/>
    <property type="evidence" value="ECO:0007669"/>
    <property type="project" value="InterPro"/>
</dbReference>
<keyword evidence="3" id="KW-0067">ATP-binding</keyword>
<comment type="caution">
    <text evidence="8">The sequence shown here is derived from an EMBL/GenBank/DDBJ whole genome shotgun (WGS) entry which is preliminary data.</text>
</comment>
<dbReference type="Pfam" id="PF00120">
    <property type="entry name" value="Gln-synt_C"/>
    <property type="match status" value="1"/>
</dbReference>
<dbReference type="Proteomes" id="UP000315534">
    <property type="component" value="Unassembled WGS sequence"/>
</dbReference>
<name>A0A523XLD1_UNCT6</name>
<comment type="similarity">
    <text evidence="4 5">Belongs to the glutamine synthetase family.</text>
</comment>
<keyword evidence="1" id="KW-0436">Ligase</keyword>
<proteinExistence type="inferred from homology"/>
<evidence type="ECO:0000259" key="7">
    <source>
        <dbReference type="PROSITE" id="PS51987"/>
    </source>
</evidence>